<reference evidence="1 2" key="2">
    <citation type="journal article" date="2010" name="Environ. Microbiol.">
        <title>Genomic analysis of oceanic cyanobacterial myoviruses compared with T4-like myoviruses from diverse hosts and environments.</title>
        <authorList>
            <person name="Sullivan M.B."/>
            <person name="Huang K.H."/>
            <person name="Ignacio-Espinoza J.C."/>
            <person name="Berlin A.M."/>
            <person name="Kelly L."/>
            <person name="Weigele P.R."/>
            <person name="DeFrancesco A.S."/>
            <person name="Kern S.E."/>
            <person name="Thompson L.R."/>
            <person name="Young S."/>
            <person name="Yandava C."/>
            <person name="Fu R."/>
            <person name="Krastins B."/>
            <person name="Chase M."/>
            <person name="Sarracino D."/>
            <person name="Osburne M.S."/>
            <person name="Henn M.R."/>
            <person name="Chisholm S.W."/>
        </authorList>
    </citation>
    <scope>NUCLEOTIDE SEQUENCE [LARGE SCALE GENOMIC DNA]</scope>
</reference>
<dbReference type="GeneID" id="10021837"/>
<protein>
    <submittedName>
        <fullName evidence="1">Uncharacterized protein</fullName>
    </submittedName>
</protein>
<keyword evidence="2" id="KW-1185">Reference proteome</keyword>
<gene>
    <name evidence="1" type="ORF">PSSM4_070.2</name>
</gene>
<dbReference type="Proteomes" id="UP000000915">
    <property type="component" value="Segment"/>
</dbReference>
<dbReference type="RefSeq" id="YP_004030767.1">
    <property type="nucleotide sequence ID" value="NC_006884.2"/>
</dbReference>
<evidence type="ECO:0000313" key="1">
    <source>
        <dbReference type="EMBL" id="ADK66289.1"/>
    </source>
</evidence>
<dbReference type="EMBL" id="AY940168">
    <property type="protein sequence ID" value="ADK66289.1"/>
    <property type="molecule type" value="Genomic_DNA"/>
</dbReference>
<dbReference type="KEGG" id="vg:10021837"/>
<proteinExistence type="predicted"/>
<reference evidence="1 2" key="1">
    <citation type="journal article" date="2005" name="PLoS Biol.">
        <title>Three Prochlorococcus cyanophage genomes: signature features and ecological interpretations.</title>
        <authorList>
            <person name="Sullivan M.B."/>
            <person name="Coleman M.L."/>
            <person name="Weigele P."/>
            <person name="Rohwer F."/>
            <person name="Chisholm S.W."/>
        </authorList>
    </citation>
    <scope>NUCLEOTIDE SEQUENCE</scope>
</reference>
<sequence>MLSKGERIDMQNNNNSSDNKRSKIILREDVLYAYVTLKEIVIIIWEYMRGKYKREDNKE</sequence>
<organism evidence="1 2">
    <name type="scientific">Prochlorococcus phage P-SSM4</name>
    <dbReference type="NCBI Taxonomy" id="268747"/>
    <lineage>
        <taxon>Viruses</taxon>
        <taxon>Duplodnaviria</taxon>
        <taxon>Heunggongvirae</taxon>
        <taxon>Uroviricota</taxon>
        <taxon>Caudoviricetes</taxon>
        <taxon>Pantevenvirales</taxon>
        <taxon>Kyanoviridae</taxon>
        <taxon>Ronodorvirus</taxon>
        <taxon>Ronodorvirus ssm4</taxon>
    </lineage>
</organism>
<accession>E2PTZ3</accession>
<evidence type="ECO:0000313" key="2">
    <source>
        <dbReference type="Proteomes" id="UP000000915"/>
    </source>
</evidence>
<organismHost>
    <name type="scientific">Prochlorococcus</name>
    <dbReference type="NCBI Taxonomy" id="1218"/>
</organismHost>
<name>E2PTZ3_BPPRS</name>